<sequence length="80" mass="8658">MAGRQPGATDLVSDAKSSVVLHRPGRDVVAAGIPHRALTRIDYESGDTSPRQIETKGHAHWSGPSHYHVVHRMPLIDVAS</sequence>
<keyword evidence="2" id="KW-1185">Reference proteome</keyword>
<evidence type="ECO:0000313" key="2">
    <source>
        <dbReference type="Proteomes" id="UP000465812"/>
    </source>
</evidence>
<accession>A0ABN6A919</accession>
<gene>
    <name evidence="1" type="ORF">MMAN_21090</name>
</gene>
<organism evidence="1 2">
    <name type="scientific">Mycobacterium mantenii</name>
    <dbReference type="NCBI Taxonomy" id="560555"/>
    <lineage>
        <taxon>Bacteria</taxon>
        <taxon>Bacillati</taxon>
        <taxon>Actinomycetota</taxon>
        <taxon>Actinomycetes</taxon>
        <taxon>Mycobacteriales</taxon>
        <taxon>Mycobacteriaceae</taxon>
        <taxon>Mycobacterium</taxon>
        <taxon>Mycobacterium avium complex (MAC)</taxon>
    </lineage>
</organism>
<name>A0ABN6A919_MYCNT</name>
<protein>
    <submittedName>
        <fullName evidence="1">Uncharacterized protein</fullName>
    </submittedName>
</protein>
<dbReference type="EMBL" id="AP022590">
    <property type="protein sequence ID" value="BBY37975.1"/>
    <property type="molecule type" value="Genomic_DNA"/>
</dbReference>
<proteinExistence type="predicted"/>
<evidence type="ECO:0000313" key="1">
    <source>
        <dbReference type="EMBL" id="BBY37975.1"/>
    </source>
</evidence>
<dbReference type="Proteomes" id="UP000465812">
    <property type="component" value="Chromosome"/>
</dbReference>
<reference evidence="1 2" key="1">
    <citation type="journal article" date="2019" name="Emerg. Microbes Infect.">
        <title>Comprehensive subspecies identification of 175 nontuberculous mycobacteria species based on 7547 genomic profiles.</title>
        <authorList>
            <person name="Matsumoto Y."/>
            <person name="Kinjo T."/>
            <person name="Motooka D."/>
            <person name="Nabeya D."/>
            <person name="Jung N."/>
            <person name="Uechi K."/>
            <person name="Horii T."/>
            <person name="Iida T."/>
            <person name="Fujita J."/>
            <person name="Nakamura S."/>
        </authorList>
    </citation>
    <scope>NUCLEOTIDE SEQUENCE [LARGE SCALE GENOMIC DNA]</scope>
    <source>
        <strain evidence="1 2">JCM 18113</strain>
    </source>
</reference>